<feature type="transmembrane region" description="Helical" evidence="9">
    <location>
        <begin position="166"/>
        <end position="187"/>
    </location>
</feature>
<evidence type="ECO:0000313" key="12">
    <source>
        <dbReference type="Proteomes" id="UP001301731"/>
    </source>
</evidence>
<organism evidence="11 12">
    <name type="scientific">Streptomyces solicathayae</name>
    <dbReference type="NCBI Taxonomy" id="3081768"/>
    <lineage>
        <taxon>Bacteria</taxon>
        <taxon>Bacillati</taxon>
        <taxon>Actinomycetota</taxon>
        <taxon>Actinomycetes</taxon>
        <taxon>Kitasatosporales</taxon>
        <taxon>Streptomycetaceae</taxon>
        <taxon>Streptomyces</taxon>
    </lineage>
</organism>
<keyword evidence="4 9" id="KW-0812">Transmembrane</keyword>
<reference evidence="11 12" key="1">
    <citation type="submission" date="2023-10" db="EMBL/GenBank/DDBJ databases">
        <title>The genome sequence of Streptomyces sp. HUAS YS2.</title>
        <authorList>
            <person name="Mo P."/>
        </authorList>
    </citation>
    <scope>NUCLEOTIDE SEQUENCE [LARGE SCALE GENOMIC DNA]</scope>
    <source>
        <strain evidence="11 12">HUAS YS2</strain>
    </source>
</reference>
<keyword evidence="6 9" id="KW-0472">Membrane</keyword>
<feature type="transmembrane region" description="Helical" evidence="9">
    <location>
        <begin position="76"/>
        <end position="94"/>
    </location>
</feature>
<evidence type="ECO:0000256" key="5">
    <source>
        <dbReference type="ARBA" id="ARBA00022989"/>
    </source>
</evidence>
<dbReference type="InterPro" id="IPR020846">
    <property type="entry name" value="MFS_dom"/>
</dbReference>
<dbReference type="SUPFAM" id="SSF103473">
    <property type="entry name" value="MFS general substrate transporter"/>
    <property type="match status" value="1"/>
</dbReference>
<evidence type="ECO:0000256" key="4">
    <source>
        <dbReference type="ARBA" id="ARBA00022692"/>
    </source>
</evidence>
<evidence type="ECO:0000256" key="1">
    <source>
        <dbReference type="ARBA" id="ARBA00004651"/>
    </source>
</evidence>
<dbReference type="PANTHER" id="PTHR42718:SF46">
    <property type="entry name" value="BLR6921 PROTEIN"/>
    <property type="match status" value="1"/>
</dbReference>
<evidence type="ECO:0000259" key="10">
    <source>
        <dbReference type="PROSITE" id="PS50850"/>
    </source>
</evidence>
<feature type="compositionally biased region" description="Low complexity" evidence="8">
    <location>
        <begin position="1"/>
        <end position="22"/>
    </location>
</feature>
<dbReference type="InterPro" id="IPR036259">
    <property type="entry name" value="MFS_trans_sf"/>
</dbReference>
<feature type="transmembrane region" description="Helical" evidence="9">
    <location>
        <begin position="43"/>
        <end position="64"/>
    </location>
</feature>
<feature type="transmembrane region" description="Helical" evidence="9">
    <location>
        <begin position="392"/>
        <end position="415"/>
    </location>
</feature>
<keyword evidence="5 9" id="KW-1133">Transmembrane helix</keyword>
<name>A0ABZ0M4N9_9ACTN</name>
<sequence length="500" mass="49379">MPPAYAPTAPAGFGPPQGFGPPAAYPSPHPDTPGADPRRRRGLVVAAFAQFSVLFATLAFAMAIPEIQSDLGLGSVNPLSGLYALAFGGLLLLGGHLADVRGARRTLTIGLAGYIAVSAVVGFLPDSTTMLVARALQGASAALVVSAGLSLVVGGFTDPKERGRAFGVYAAVAVGGTVLAMTVGGLLTEFVGWRVVLLAALPFAVTALILARTLPADGPNRVPFDMAGTLLGCAGMLALTYGVTLDAFGTGTGMSGGPSLLTVVPTVAGIGLLAGFLVRQFTMPGGFATGSEVRTADRVGGLVGLVMVGAAVAVTFWSLSIHLQHALGMAPVAAGTALLPMAAALAIGCFVAARLADRVPQRVPVTGGLVAAALGLALLTRLDAGSGGYVGWVLPGLIVVGLGVGLALGPLLDVATAGVPLPFAGSAAATAVAAQGIGETIGGALLASSPPVLSEPDGNGYYRLLGPSPVPLWCAAGALLVAAVVAGTTLTKRPPAGANR</sequence>
<feature type="transmembrane region" description="Helical" evidence="9">
    <location>
        <begin position="332"/>
        <end position="356"/>
    </location>
</feature>
<feature type="transmembrane region" description="Helical" evidence="9">
    <location>
        <begin position="193"/>
        <end position="214"/>
    </location>
</feature>
<keyword evidence="2" id="KW-0813">Transport</keyword>
<dbReference type="PANTHER" id="PTHR42718">
    <property type="entry name" value="MAJOR FACILITATOR SUPERFAMILY MULTIDRUG TRANSPORTER MFSC"/>
    <property type="match status" value="1"/>
</dbReference>
<feature type="transmembrane region" description="Helical" evidence="9">
    <location>
        <begin position="106"/>
        <end position="125"/>
    </location>
</feature>
<keyword evidence="7" id="KW-0046">Antibiotic resistance</keyword>
<evidence type="ECO:0000256" key="8">
    <source>
        <dbReference type="SAM" id="MobiDB-lite"/>
    </source>
</evidence>
<dbReference type="EMBL" id="CP137573">
    <property type="protein sequence ID" value="WOX26712.1"/>
    <property type="molecule type" value="Genomic_DNA"/>
</dbReference>
<protein>
    <submittedName>
        <fullName evidence="11">MFS transporter</fullName>
    </submittedName>
</protein>
<feature type="transmembrane region" description="Helical" evidence="9">
    <location>
        <begin position="260"/>
        <end position="278"/>
    </location>
</feature>
<dbReference type="Proteomes" id="UP001301731">
    <property type="component" value="Chromosome"/>
</dbReference>
<feature type="transmembrane region" description="Helical" evidence="9">
    <location>
        <begin position="299"/>
        <end position="320"/>
    </location>
</feature>
<feature type="transmembrane region" description="Helical" evidence="9">
    <location>
        <begin position="470"/>
        <end position="490"/>
    </location>
</feature>
<dbReference type="Pfam" id="PF07690">
    <property type="entry name" value="MFS_1"/>
    <property type="match status" value="1"/>
</dbReference>
<feature type="transmembrane region" description="Helical" evidence="9">
    <location>
        <begin position="226"/>
        <end position="248"/>
    </location>
</feature>
<keyword evidence="3" id="KW-1003">Cell membrane</keyword>
<feature type="transmembrane region" description="Helical" evidence="9">
    <location>
        <begin position="131"/>
        <end position="154"/>
    </location>
</feature>
<proteinExistence type="predicted"/>
<evidence type="ECO:0000313" key="11">
    <source>
        <dbReference type="EMBL" id="WOX26712.1"/>
    </source>
</evidence>
<gene>
    <name evidence="11" type="ORF">R2D22_21290</name>
</gene>
<evidence type="ECO:0000256" key="3">
    <source>
        <dbReference type="ARBA" id="ARBA00022475"/>
    </source>
</evidence>
<keyword evidence="12" id="KW-1185">Reference proteome</keyword>
<evidence type="ECO:0000256" key="6">
    <source>
        <dbReference type="ARBA" id="ARBA00023136"/>
    </source>
</evidence>
<dbReference type="PROSITE" id="PS50850">
    <property type="entry name" value="MFS"/>
    <property type="match status" value="1"/>
</dbReference>
<accession>A0ABZ0M4N9</accession>
<comment type="subcellular location">
    <subcellularLocation>
        <location evidence="1">Cell membrane</location>
        <topology evidence="1">Multi-pass membrane protein</topology>
    </subcellularLocation>
</comment>
<dbReference type="InterPro" id="IPR011701">
    <property type="entry name" value="MFS"/>
</dbReference>
<dbReference type="Gene3D" id="1.20.1250.20">
    <property type="entry name" value="MFS general substrate transporter like domains"/>
    <property type="match status" value="2"/>
</dbReference>
<feature type="region of interest" description="Disordered" evidence="8">
    <location>
        <begin position="1"/>
        <end position="37"/>
    </location>
</feature>
<feature type="domain" description="Major facilitator superfamily (MFS) profile" evidence="10">
    <location>
        <begin position="42"/>
        <end position="494"/>
    </location>
</feature>
<evidence type="ECO:0000256" key="7">
    <source>
        <dbReference type="ARBA" id="ARBA00023251"/>
    </source>
</evidence>
<evidence type="ECO:0000256" key="2">
    <source>
        <dbReference type="ARBA" id="ARBA00022448"/>
    </source>
</evidence>
<evidence type="ECO:0000256" key="9">
    <source>
        <dbReference type="SAM" id="Phobius"/>
    </source>
</evidence>